<dbReference type="InterPro" id="IPR034353">
    <property type="entry name" value="ABT1/ESF2_RRM"/>
</dbReference>
<dbReference type="SUPFAM" id="SSF54928">
    <property type="entry name" value="RNA-binding domain, RBD"/>
    <property type="match status" value="1"/>
</dbReference>
<keyword evidence="4 6" id="KW-0694">RNA-binding</keyword>
<dbReference type="HOGENOM" id="CLU_054086_3_2_1"/>
<dbReference type="STRING" id="7222.B4JMI9"/>
<evidence type="ECO:0000256" key="1">
    <source>
        <dbReference type="ARBA" id="ARBA00004604"/>
    </source>
</evidence>
<evidence type="ECO:0000313" key="9">
    <source>
        <dbReference type="EMBL" id="EDV91932.1"/>
    </source>
</evidence>
<dbReference type="PROSITE" id="PS50102">
    <property type="entry name" value="RRM"/>
    <property type="match status" value="1"/>
</dbReference>
<dbReference type="PhylomeDB" id="B4JMI9"/>
<dbReference type="InterPro" id="IPR000504">
    <property type="entry name" value="RRM_dom"/>
</dbReference>
<dbReference type="GO" id="GO:0005730">
    <property type="term" value="C:nucleolus"/>
    <property type="evidence" value="ECO:0007669"/>
    <property type="project" value="UniProtKB-SubCell"/>
</dbReference>
<dbReference type="Gene3D" id="3.30.70.330">
    <property type="match status" value="1"/>
</dbReference>
<dbReference type="AlphaFoldDB" id="B4JMI9"/>
<feature type="region of interest" description="Disordered" evidence="7">
    <location>
        <begin position="1"/>
        <end position="40"/>
    </location>
</feature>
<evidence type="ECO:0000256" key="6">
    <source>
        <dbReference type="PROSITE-ProRule" id="PRU00176"/>
    </source>
</evidence>
<dbReference type="Proteomes" id="UP000001070">
    <property type="component" value="Unassembled WGS sequence"/>
</dbReference>
<feature type="compositionally biased region" description="Basic and acidic residues" evidence="7">
    <location>
        <begin position="1"/>
        <end position="11"/>
    </location>
</feature>
<evidence type="ECO:0000256" key="5">
    <source>
        <dbReference type="ARBA" id="ARBA00023242"/>
    </source>
</evidence>
<dbReference type="InParanoid" id="B4JMI9"/>
<dbReference type="OrthoDB" id="287393at2759"/>
<dbReference type="KEGG" id="dgr:6565630"/>
<evidence type="ECO:0000256" key="3">
    <source>
        <dbReference type="ARBA" id="ARBA00020737"/>
    </source>
</evidence>
<name>B4JMI9_DROGR</name>
<proteinExistence type="inferred from homology"/>
<dbReference type="PANTHER" id="PTHR12311">
    <property type="entry name" value="ACTIVATOR OF BASAL TRANSCRIPTION 1"/>
    <property type="match status" value="1"/>
</dbReference>
<comment type="similarity">
    <text evidence="2">Belongs to the ESF2/ABP1 family.</text>
</comment>
<evidence type="ECO:0000313" key="10">
    <source>
        <dbReference type="Proteomes" id="UP000001070"/>
    </source>
</evidence>
<dbReference type="eggNOG" id="KOG3152">
    <property type="taxonomic scope" value="Eukaryota"/>
</dbReference>
<dbReference type="GO" id="GO:0034462">
    <property type="term" value="P:small-subunit processome assembly"/>
    <property type="evidence" value="ECO:0007669"/>
    <property type="project" value="TreeGrafter"/>
</dbReference>
<sequence length="224" mass="26404">MKEQIKTKSDSDEALEQEEELESNSDNQLVTNNVDNDDEDEMDLANFNADAVKRKKRKKGIIYISNIPKHMNVTRLREILADFGKIGRVYLQPEKQPGSGKDKATKKKKHKRLNLNFTEGWVEFESKRVAKQIVPLLNNKQISTRKKSQFYDSLWSMKYLPRFKWIHLTERMNYEQATHRQRLQTEVSQARRETTFFQNNLDRSEHIKKLAKKAKKMKTSGDNS</sequence>
<evidence type="ECO:0000259" key="8">
    <source>
        <dbReference type="PROSITE" id="PS50102"/>
    </source>
</evidence>
<feature type="compositionally biased region" description="Acidic residues" evidence="7">
    <location>
        <begin position="12"/>
        <end position="23"/>
    </location>
</feature>
<dbReference type="InterPro" id="IPR012677">
    <property type="entry name" value="Nucleotide-bd_a/b_plait_sf"/>
</dbReference>
<protein>
    <recommendedName>
        <fullName evidence="3">Activator of basal transcription 1</fullName>
    </recommendedName>
</protein>
<accession>B4JMI9</accession>
<dbReference type="GO" id="GO:0000447">
    <property type="term" value="P:endonucleolytic cleavage in ITS1 to separate SSU-rRNA from 5.8S rRNA and LSU-rRNA from tricistronic rRNA transcript (SSU-rRNA, 5.8S rRNA, LSU-rRNA)"/>
    <property type="evidence" value="ECO:0007669"/>
    <property type="project" value="TreeGrafter"/>
</dbReference>
<dbReference type="InterPro" id="IPR039119">
    <property type="entry name" value="ABT1/Esf2"/>
</dbReference>
<comment type="subcellular location">
    <subcellularLocation>
        <location evidence="1">Nucleus</location>
        <location evidence="1">Nucleolus</location>
    </subcellularLocation>
</comment>
<dbReference type="GO" id="GO:0000480">
    <property type="term" value="P:endonucleolytic cleavage in 5'-ETS of tricistronic rRNA transcript (SSU-rRNA, 5.8S rRNA, LSU-rRNA)"/>
    <property type="evidence" value="ECO:0007669"/>
    <property type="project" value="TreeGrafter"/>
</dbReference>
<feature type="domain" description="RRM" evidence="8">
    <location>
        <begin position="60"/>
        <end position="146"/>
    </location>
</feature>
<dbReference type="PANTHER" id="PTHR12311:SF7">
    <property type="entry name" value="ACTIVATOR OF BASAL TRANSCRIPTION 1"/>
    <property type="match status" value="1"/>
</dbReference>
<evidence type="ECO:0000256" key="2">
    <source>
        <dbReference type="ARBA" id="ARBA00005819"/>
    </source>
</evidence>
<dbReference type="OMA" id="PNGSWAF"/>
<organism evidence="10">
    <name type="scientific">Drosophila grimshawi</name>
    <name type="common">Hawaiian fruit fly</name>
    <name type="synonym">Idiomyia grimshawi</name>
    <dbReference type="NCBI Taxonomy" id="7222"/>
    <lineage>
        <taxon>Eukaryota</taxon>
        <taxon>Metazoa</taxon>
        <taxon>Ecdysozoa</taxon>
        <taxon>Arthropoda</taxon>
        <taxon>Hexapoda</taxon>
        <taxon>Insecta</taxon>
        <taxon>Pterygota</taxon>
        <taxon>Neoptera</taxon>
        <taxon>Endopterygota</taxon>
        <taxon>Diptera</taxon>
        <taxon>Brachycera</taxon>
        <taxon>Muscomorpha</taxon>
        <taxon>Ephydroidea</taxon>
        <taxon>Drosophilidae</taxon>
        <taxon>Drosophila</taxon>
        <taxon>Hawaiian Drosophila</taxon>
    </lineage>
</organism>
<dbReference type="GO" id="GO:0000472">
    <property type="term" value="P:endonucleolytic cleavage to generate mature 5'-end of SSU-rRNA from (SSU-rRNA, 5.8S rRNA, LSU-rRNA)"/>
    <property type="evidence" value="ECO:0007669"/>
    <property type="project" value="TreeGrafter"/>
</dbReference>
<dbReference type="InterPro" id="IPR035979">
    <property type="entry name" value="RBD_domain_sf"/>
</dbReference>
<dbReference type="EMBL" id="CH916371">
    <property type="protein sequence ID" value="EDV91932.1"/>
    <property type="molecule type" value="Genomic_DNA"/>
</dbReference>
<evidence type="ECO:0000256" key="4">
    <source>
        <dbReference type="ARBA" id="ARBA00022884"/>
    </source>
</evidence>
<dbReference type="CDD" id="cd12263">
    <property type="entry name" value="RRM_ABT1_like"/>
    <property type="match status" value="1"/>
</dbReference>
<evidence type="ECO:0000256" key="7">
    <source>
        <dbReference type="SAM" id="MobiDB-lite"/>
    </source>
</evidence>
<keyword evidence="5" id="KW-0539">Nucleus</keyword>
<dbReference type="FunCoup" id="B4JMI9">
    <property type="interactions" value="2106"/>
</dbReference>
<feature type="compositionally biased region" description="Low complexity" evidence="7">
    <location>
        <begin position="24"/>
        <end position="34"/>
    </location>
</feature>
<gene>
    <name evidence="9" type="primary">Dgri\GH24320</name>
    <name evidence="9" type="ORF">Dgri_GH24320</name>
</gene>
<reference evidence="9 10" key="1">
    <citation type="journal article" date="2007" name="Nature">
        <title>Evolution of genes and genomes on the Drosophila phylogeny.</title>
        <authorList>
            <consortium name="Drosophila 12 Genomes Consortium"/>
            <person name="Clark A.G."/>
            <person name="Eisen M.B."/>
            <person name="Smith D.R."/>
            <person name="Bergman C.M."/>
            <person name="Oliver B."/>
            <person name="Markow T.A."/>
            <person name="Kaufman T.C."/>
            <person name="Kellis M."/>
            <person name="Gelbart W."/>
            <person name="Iyer V.N."/>
            <person name="Pollard D.A."/>
            <person name="Sackton T.B."/>
            <person name="Larracuente A.M."/>
            <person name="Singh N.D."/>
            <person name="Abad J.P."/>
            <person name="Abt D.N."/>
            <person name="Adryan B."/>
            <person name="Aguade M."/>
            <person name="Akashi H."/>
            <person name="Anderson W.W."/>
            <person name="Aquadro C.F."/>
            <person name="Ardell D.H."/>
            <person name="Arguello R."/>
            <person name="Artieri C.G."/>
            <person name="Barbash D.A."/>
            <person name="Barker D."/>
            <person name="Barsanti P."/>
            <person name="Batterham P."/>
            <person name="Batzoglou S."/>
            <person name="Begun D."/>
            <person name="Bhutkar A."/>
            <person name="Blanco E."/>
            <person name="Bosak S.A."/>
            <person name="Bradley R.K."/>
            <person name="Brand A.D."/>
            <person name="Brent M.R."/>
            <person name="Brooks A.N."/>
            <person name="Brown R.H."/>
            <person name="Butlin R.K."/>
            <person name="Caggese C."/>
            <person name="Calvi B.R."/>
            <person name="Bernardo de Carvalho A."/>
            <person name="Caspi A."/>
            <person name="Castrezana S."/>
            <person name="Celniker S.E."/>
            <person name="Chang J.L."/>
            <person name="Chapple C."/>
            <person name="Chatterji S."/>
            <person name="Chinwalla A."/>
            <person name="Civetta A."/>
            <person name="Clifton S.W."/>
            <person name="Comeron J.M."/>
            <person name="Costello J.C."/>
            <person name="Coyne J.A."/>
            <person name="Daub J."/>
            <person name="David R.G."/>
            <person name="Delcher A.L."/>
            <person name="Delehaunty K."/>
            <person name="Do C.B."/>
            <person name="Ebling H."/>
            <person name="Edwards K."/>
            <person name="Eickbush T."/>
            <person name="Evans J.D."/>
            <person name="Filipski A."/>
            <person name="Findeiss S."/>
            <person name="Freyhult E."/>
            <person name="Fulton L."/>
            <person name="Fulton R."/>
            <person name="Garcia A.C."/>
            <person name="Gardiner A."/>
            <person name="Garfield D.A."/>
            <person name="Garvin B.E."/>
            <person name="Gibson G."/>
            <person name="Gilbert D."/>
            <person name="Gnerre S."/>
            <person name="Godfrey J."/>
            <person name="Good R."/>
            <person name="Gotea V."/>
            <person name="Gravely B."/>
            <person name="Greenberg A.J."/>
            <person name="Griffiths-Jones S."/>
            <person name="Gross S."/>
            <person name="Guigo R."/>
            <person name="Gustafson E.A."/>
            <person name="Haerty W."/>
            <person name="Hahn M.W."/>
            <person name="Halligan D.L."/>
            <person name="Halpern A.L."/>
            <person name="Halter G.M."/>
            <person name="Han M.V."/>
            <person name="Heger A."/>
            <person name="Hillier L."/>
            <person name="Hinrichs A.S."/>
            <person name="Holmes I."/>
            <person name="Hoskins R.A."/>
            <person name="Hubisz M.J."/>
            <person name="Hultmark D."/>
            <person name="Huntley M.A."/>
            <person name="Jaffe D.B."/>
            <person name="Jagadeeshan S."/>
            <person name="Jeck W.R."/>
            <person name="Johnson J."/>
            <person name="Jones C.D."/>
            <person name="Jordan W.C."/>
            <person name="Karpen G.H."/>
            <person name="Kataoka E."/>
            <person name="Keightley P.D."/>
            <person name="Kheradpour P."/>
            <person name="Kirkness E.F."/>
            <person name="Koerich L.B."/>
            <person name="Kristiansen K."/>
            <person name="Kudrna D."/>
            <person name="Kulathinal R.J."/>
            <person name="Kumar S."/>
            <person name="Kwok R."/>
            <person name="Lander E."/>
            <person name="Langley C.H."/>
            <person name="Lapoint R."/>
            <person name="Lazzaro B.P."/>
            <person name="Lee S.J."/>
            <person name="Levesque L."/>
            <person name="Li R."/>
            <person name="Lin C.F."/>
            <person name="Lin M.F."/>
            <person name="Lindblad-Toh K."/>
            <person name="Llopart A."/>
            <person name="Long M."/>
            <person name="Low L."/>
            <person name="Lozovsky E."/>
            <person name="Lu J."/>
            <person name="Luo M."/>
            <person name="Machado C.A."/>
            <person name="Makalowski W."/>
            <person name="Marzo M."/>
            <person name="Matsuda M."/>
            <person name="Matzkin L."/>
            <person name="McAllister B."/>
            <person name="McBride C.S."/>
            <person name="McKernan B."/>
            <person name="McKernan K."/>
            <person name="Mendez-Lago M."/>
            <person name="Minx P."/>
            <person name="Mollenhauer M.U."/>
            <person name="Montooth K."/>
            <person name="Mount S.M."/>
            <person name="Mu X."/>
            <person name="Myers E."/>
            <person name="Negre B."/>
            <person name="Newfeld S."/>
            <person name="Nielsen R."/>
            <person name="Noor M.A."/>
            <person name="O'Grady P."/>
            <person name="Pachter L."/>
            <person name="Papaceit M."/>
            <person name="Parisi M.J."/>
            <person name="Parisi M."/>
            <person name="Parts L."/>
            <person name="Pedersen J.S."/>
            <person name="Pesole G."/>
            <person name="Phillippy A.M."/>
            <person name="Ponting C.P."/>
            <person name="Pop M."/>
            <person name="Porcelli D."/>
            <person name="Powell J.R."/>
            <person name="Prohaska S."/>
            <person name="Pruitt K."/>
            <person name="Puig M."/>
            <person name="Quesneville H."/>
            <person name="Ram K.R."/>
            <person name="Rand D."/>
            <person name="Rasmussen M.D."/>
            <person name="Reed L.K."/>
            <person name="Reenan R."/>
            <person name="Reily A."/>
            <person name="Remington K.A."/>
            <person name="Rieger T.T."/>
            <person name="Ritchie M.G."/>
            <person name="Robin C."/>
            <person name="Rogers Y.H."/>
            <person name="Rohde C."/>
            <person name="Rozas J."/>
            <person name="Rubenfield M.J."/>
            <person name="Ruiz A."/>
            <person name="Russo S."/>
            <person name="Salzberg S.L."/>
            <person name="Sanchez-Gracia A."/>
            <person name="Saranga D.J."/>
            <person name="Sato H."/>
            <person name="Schaeffer S.W."/>
            <person name="Schatz M.C."/>
            <person name="Schlenke T."/>
            <person name="Schwartz R."/>
            <person name="Segarra C."/>
            <person name="Singh R.S."/>
            <person name="Sirot L."/>
            <person name="Sirota M."/>
            <person name="Sisneros N.B."/>
            <person name="Smith C.D."/>
            <person name="Smith T.F."/>
            <person name="Spieth J."/>
            <person name="Stage D.E."/>
            <person name="Stark A."/>
            <person name="Stephan W."/>
            <person name="Strausberg R.L."/>
            <person name="Strempel S."/>
            <person name="Sturgill D."/>
            <person name="Sutton G."/>
            <person name="Sutton G.G."/>
            <person name="Tao W."/>
            <person name="Teichmann S."/>
            <person name="Tobari Y.N."/>
            <person name="Tomimura Y."/>
            <person name="Tsolas J.M."/>
            <person name="Valente V.L."/>
            <person name="Venter E."/>
            <person name="Venter J.C."/>
            <person name="Vicario S."/>
            <person name="Vieira F.G."/>
            <person name="Vilella A.J."/>
            <person name="Villasante A."/>
            <person name="Walenz B."/>
            <person name="Wang J."/>
            <person name="Wasserman M."/>
            <person name="Watts T."/>
            <person name="Wilson D."/>
            <person name="Wilson R.K."/>
            <person name="Wing R.A."/>
            <person name="Wolfner M.F."/>
            <person name="Wong A."/>
            <person name="Wong G.K."/>
            <person name="Wu C.I."/>
            <person name="Wu G."/>
            <person name="Yamamoto D."/>
            <person name="Yang H.P."/>
            <person name="Yang S.P."/>
            <person name="Yorke J.A."/>
            <person name="Yoshida K."/>
            <person name="Zdobnov E."/>
            <person name="Zhang P."/>
            <person name="Zhang Y."/>
            <person name="Zimin A.V."/>
            <person name="Baldwin J."/>
            <person name="Abdouelleil A."/>
            <person name="Abdulkadir J."/>
            <person name="Abebe A."/>
            <person name="Abera B."/>
            <person name="Abreu J."/>
            <person name="Acer S.C."/>
            <person name="Aftuck L."/>
            <person name="Alexander A."/>
            <person name="An P."/>
            <person name="Anderson E."/>
            <person name="Anderson S."/>
            <person name="Arachi H."/>
            <person name="Azer M."/>
            <person name="Bachantsang P."/>
            <person name="Barry A."/>
            <person name="Bayul T."/>
            <person name="Berlin A."/>
            <person name="Bessette D."/>
            <person name="Bloom T."/>
            <person name="Blye J."/>
            <person name="Boguslavskiy L."/>
            <person name="Bonnet C."/>
            <person name="Boukhgalter B."/>
            <person name="Bourzgui I."/>
            <person name="Brown A."/>
            <person name="Cahill P."/>
            <person name="Channer S."/>
            <person name="Cheshatsang Y."/>
            <person name="Chuda L."/>
            <person name="Citroen M."/>
            <person name="Collymore A."/>
            <person name="Cooke P."/>
            <person name="Costello M."/>
            <person name="D'Aco K."/>
            <person name="Daza R."/>
            <person name="De Haan G."/>
            <person name="DeGray S."/>
            <person name="DeMaso C."/>
            <person name="Dhargay N."/>
            <person name="Dooley K."/>
            <person name="Dooley E."/>
            <person name="Doricent M."/>
            <person name="Dorje P."/>
            <person name="Dorjee K."/>
            <person name="Dupes A."/>
            <person name="Elong R."/>
            <person name="Falk J."/>
            <person name="Farina A."/>
            <person name="Faro S."/>
            <person name="Ferguson D."/>
            <person name="Fisher S."/>
            <person name="Foley C.D."/>
            <person name="Franke A."/>
            <person name="Friedrich D."/>
            <person name="Gadbois L."/>
            <person name="Gearin G."/>
            <person name="Gearin C.R."/>
            <person name="Giannoukos G."/>
            <person name="Goode T."/>
            <person name="Graham J."/>
            <person name="Grandbois E."/>
            <person name="Grewal S."/>
            <person name="Gyaltsen K."/>
            <person name="Hafez N."/>
            <person name="Hagos B."/>
            <person name="Hall J."/>
            <person name="Henson C."/>
            <person name="Hollinger A."/>
            <person name="Honan T."/>
            <person name="Huard M.D."/>
            <person name="Hughes L."/>
            <person name="Hurhula B."/>
            <person name="Husby M.E."/>
            <person name="Kamat A."/>
            <person name="Kanga B."/>
            <person name="Kashin S."/>
            <person name="Khazanovich D."/>
            <person name="Kisner P."/>
            <person name="Lance K."/>
            <person name="Lara M."/>
            <person name="Lee W."/>
            <person name="Lennon N."/>
            <person name="Letendre F."/>
            <person name="LeVine R."/>
            <person name="Lipovsky A."/>
            <person name="Liu X."/>
            <person name="Liu J."/>
            <person name="Liu S."/>
            <person name="Lokyitsang T."/>
            <person name="Lokyitsang Y."/>
            <person name="Lubonja R."/>
            <person name="Lui A."/>
            <person name="MacDonald P."/>
            <person name="Magnisalis V."/>
            <person name="Maru K."/>
            <person name="Matthews C."/>
            <person name="McCusker W."/>
            <person name="McDonough S."/>
            <person name="Mehta T."/>
            <person name="Meldrim J."/>
            <person name="Meneus L."/>
            <person name="Mihai O."/>
            <person name="Mihalev A."/>
            <person name="Mihova T."/>
            <person name="Mittelman R."/>
            <person name="Mlenga V."/>
            <person name="Montmayeur A."/>
            <person name="Mulrain L."/>
            <person name="Navidi A."/>
            <person name="Naylor J."/>
            <person name="Negash T."/>
            <person name="Nguyen T."/>
            <person name="Nguyen N."/>
            <person name="Nicol R."/>
            <person name="Norbu C."/>
            <person name="Norbu N."/>
            <person name="Novod N."/>
            <person name="O'Neill B."/>
            <person name="Osman S."/>
            <person name="Markiewicz E."/>
            <person name="Oyono O.L."/>
            <person name="Patti C."/>
            <person name="Phunkhang P."/>
            <person name="Pierre F."/>
            <person name="Priest M."/>
            <person name="Raghuraman S."/>
            <person name="Rege F."/>
            <person name="Reyes R."/>
            <person name="Rise C."/>
            <person name="Rogov P."/>
            <person name="Ross K."/>
            <person name="Ryan E."/>
            <person name="Settipalli S."/>
            <person name="Shea T."/>
            <person name="Sherpa N."/>
            <person name="Shi L."/>
            <person name="Shih D."/>
            <person name="Sparrow T."/>
            <person name="Spaulding J."/>
            <person name="Stalker J."/>
            <person name="Stange-Thomann N."/>
            <person name="Stavropoulos S."/>
            <person name="Stone C."/>
            <person name="Strader C."/>
            <person name="Tesfaye S."/>
            <person name="Thomson T."/>
            <person name="Thoulutsang Y."/>
            <person name="Thoulutsang D."/>
            <person name="Topham K."/>
            <person name="Topping I."/>
            <person name="Tsamla T."/>
            <person name="Vassiliev H."/>
            <person name="Vo A."/>
            <person name="Wangchuk T."/>
            <person name="Wangdi T."/>
            <person name="Weiand M."/>
            <person name="Wilkinson J."/>
            <person name="Wilson A."/>
            <person name="Yadav S."/>
            <person name="Young G."/>
            <person name="Yu Q."/>
            <person name="Zembek L."/>
            <person name="Zhong D."/>
            <person name="Zimmer A."/>
            <person name="Zwirko Z."/>
            <person name="Jaffe D.B."/>
            <person name="Alvarez P."/>
            <person name="Brockman W."/>
            <person name="Butler J."/>
            <person name="Chin C."/>
            <person name="Gnerre S."/>
            <person name="Grabherr M."/>
            <person name="Kleber M."/>
            <person name="Mauceli E."/>
            <person name="MacCallum I."/>
        </authorList>
    </citation>
    <scope>NUCLEOTIDE SEQUENCE [LARGE SCALE GENOMIC DNA]</scope>
    <source>
        <strain evidence="10">Tucson 15287-2541.00</strain>
    </source>
</reference>
<keyword evidence="10" id="KW-1185">Reference proteome</keyword>
<dbReference type="GO" id="GO:0003723">
    <property type="term" value="F:RNA binding"/>
    <property type="evidence" value="ECO:0007669"/>
    <property type="project" value="UniProtKB-UniRule"/>
</dbReference>